<protein>
    <submittedName>
        <fullName evidence="2">Uncharacterized protein</fullName>
    </submittedName>
</protein>
<feature type="coiled-coil region" evidence="1">
    <location>
        <begin position="45"/>
        <end position="79"/>
    </location>
</feature>
<reference evidence="2" key="1">
    <citation type="journal article" date="2020" name="Stud. Mycol.">
        <title>101 Dothideomycetes genomes: a test case for predicting lifestyles and emergence of pathogens.</title>
        <authorList>
            <person name="Haridas S."/>
            <person name="Albert R."/>
            <person name="Binder M."/>
            <person name="Bloem J."/>
            <person name="Labutti K."/>
            <person name="Salamov A."/>
            <person name="Andreopoulos B."/>
            <person name="Baker S."/>
            <person name="Barry K."/>
            <person name="Bills G."/>
            <person name="Bluhm B."/>
            <person name="Cannon C."/>
            <person name="Castanera R."/>
            <person name="Culley D."/>
            <person name="Daum C."/>
            <person name="Ezra D."/>
            <person name="Gonzalez J."/>
            <person name="Henrissat B."/>
            <person name="Kuo A."/>
            <person name="Liang C."/>
            <person name="Lipzen A."/>
            <person name="Lutzoni F."/>
            <person name="Magnuson J."/>
            <person name="Mondo S."/>
            <person name="Nolan M."/>
            <person name="Ohm R."/>
            <person name="Pangilinan J."/>
            <person name="Park H.-J."/>
            <person name="Ramirez L."/>
            <person name="Alfaro M."/>
            <person name="Sun H."/>
            <person name="Tritt A."/>
            <person name="Yoshinaga Y."/>
            <person name="Zwiers L.-H."/>
            <person name="Turgeon B."/>
            <person name="Goodwin S."/>
            <person name="Spatafora J."/>
            <person name="Crous P."/>
            <person name="Grigoriev I."/>
        </authorList>
    </citation>
    <scope>NUCLEOTIDE SEQUENCE</scope>
    <source>
        <strain evidence="2">CBS 107.79</strain>
    </source>
</reference>
<keyword evidence="3" id="KW-1185">Reference proteome</keyword>
<name>A0A6A5VK55_9PLEO</name>
<organism evidence="2 3">
    <name type="scientific">Bimuria novae-zelandiae CBS 107.79</name>
    <dbReference type="NCBI Taxonomy" id="1447943"/>
    <lineage>
        <taxon>Eukaryota</taxon>
        <taxon>Fungi</taxon>
        <taxon>Dikarya</taxon>
        <taxon>Ascomycota</taxon>
        <taxon>Pezizomycotina</taxon>
        <taxon>Dothideomycetes</taxon>
        <taxon>Pleosporomycetidae</taxon>
        <taxon>Pleosporales</taxon>
        <taxon>Massarineae</taxon>
        <taxon>Didymosphaeriaceae</taxon>
        <taxon>Bimuria</taxon>
    </lineage>
</organism>
<dbReference type="AlphaFoldDB" id="A0A6A5VK55"/>
<evidence type="ECO:0000256" key="1">
    <source>
        <dbReference type="SAM" id="Coils"/>
    </source>
</evidence>
<dbReference type="OrthoDB" id="5428081at2759"/>
<dbReference type="Proteomes" id="UP000800036">
    <property type="component" value="Unassembled WGS sequence"/>
</dbReference>
<proteinExistence type="predicted"/>
<keyword evidence="1" id="KW-0175">Coiled coil</keyword>
<evidence type="ECO:0000313" key="3">
    <source>
        <dbReference type="Proteomes" id="UP000800036"/>
    </source>
</evidence>
<dbReference type="EMBL" id="ML976661">
    <property type="protein sequence ID" value="KAF1978053.1"/>
    <property type="molecule type" value="Genomic_DNA"/>
</dbReference>
<sequence length="94" mass="10860">MVALPTVRRWILTGSVTAITVTGALYGADLKTSQERAQERKRITALSANEKISQYEAVIEEWERTRKELERKLENFHARKEGREVGEGDRRMSR</sequence>
<evidence type="ECO:0000313" key="2">
    <source>
        <dbReference type="EMBL" id="KAF1978053.1"/>
    </source>
</evidence>
<gene>
    <name evidence="2" type="ORF">BU23DRAFT_550166</name>
</gene>
<accession>A0A6A5VK55</accession>